<dbReference type="Pfam" id="PF01926">
    <property type="entry name" value="MMR_HSR1"/>
    <property type="match status" value="1"/>
</dbReference>
<dbReference type="VEuPathDB" id="FungiDB:CTRG_03489"/>
<evidence type="ECO:0000313" key="8">
    <source>
        <dbReference type="Proteomes" id="UP000002037"/>
    </source>
</evidence>
<dbReference type="InterPro" id="IPR006073">
    <property type="entry name" value="GTP-bd"/>
</dbReference>
<protein>
    <recommendedName>
        <fullName evidence="6">EngB-type G domain-containing protein</fullName>
    </recommendedName>
</protein>
<dbReference type="InterPro" id="IPR005225">
    <property type="entry name" value="Small_GTP-bd"/>
</dbReference>
<dbReference type="RefSeq" id="XP_002549192.1">
    <property type="nucleotide sequence ID" value="XM_002549146.1"/>
</dbReference>
<evidence type="ECO:0000256" key="2">
    <source>
        <dbReference type="ARBA" id="ARBA00022741"/>
    </source>
</evidence>
<feature type="region of interest" description="Disordered" evidence="5">
    <location>
        <begin position="35"/>
        <end position="57"/>
    </location>
</feature>
<gene>
    <name evidence="7" type="ORF">CTRG_03489</name>
</gene>
<keyword evidence="4" id="KW-0342">GTP-binding</keyword>
<name>C5MBP7_CANTT</name>
<dbReference type="STRING" id="294747.C5MBP7"/>
<dbReference type="InterPro" id="IPR052279">
    <property type="entry name" value="EngB_GTPase"/>
</dbReference>
<dbReference type="KEGG" id="ctp:CTRG_03489"/>
<dbReference type="GeneID" id="8298015"/>
<keyword evidence="3" id="KW-0460">Magnesium</keyword>
<feature type="compositionally biased region" description="Basic residues" evidence="5">
    <location>
        <begin position="48"/>
        <end position="57"/>
    </location>
</feature>
<feature type="domain" description="EngB-type G" evidence="6">
    <location>
        <begin position="152"/>
        <end position="316"/>
    </location>
</feature>
<dbReference type="GO" id="GO:0005739">
    <property type="term" value="C:mitochondrion"/>
    <property type="evidence" value="ECO:0007669"/>
    <property type="project" value="TreeGrafter"/>
</dbReference>
<dbReference type="GO" id="GO:0005525">
    <property type="term" value="F:GTP binding"/>
    <property type="evidence" value="ECO:0007669"/>
    <property type="project" value="UniProtKB-KW"/>
</dbReference>
<dbReference type="OrthoDB" id="391988at2759"/>
<dbReference type="PANTHER" id="PTHR46498">
    <property type="entry name" value="GTP-BINDING PROTEIN 8"/>
    <property type="match status" value="1"/>
</dbReference>
<keyword evidence="1" id="KW-0479">Metal-binding</keyword>
<evidence type="ECO:0000256" key="4">
    <source>
        <dbReference type="ARBA" id="ARBA00023134"/>
    </source>
</evidence>
<dbReference type="PANTHER" id="PTHR46498:SF1">
    <property type="entry name" value="GTP-BINDING PROTEIN 8"/>
    <property type="match status" value="1"/>
</dbReference>
<dbReference type="Gene3D" id="3.40.50.300">
    <property type="entry name" value="P-loop containing nucleotide triphosphate hydrolases"/>
    <property type="match status" value="1"/>
</dbReference>
<evidence type="ECO:0000256" key="5">
    <source>
        <dbReference type="SAM" id="MobiDB-lite"/>
    </source>
</evidence>
<organism evidence="7 8">
    <name type="scientific">Candida tropicalis (strain ATCC MYA-3404 / T1)</name>
    <name type="common">Yeast</name>
    <dbReference type="NCBI Taxonomy" id="294747"/>
    <lineage>
        <taxon>Eukaryota</taxon>
        <taxon>Fungi</taxon>
        <taxon>Dikarya</taxon>
        <taxon>Ascomycota</taxon>
        <taxon>Saccharomycotina</taxon>
        <taxon>Pichiomycetes</taxon>
        <taxon>Debaryomycetaceae</taxon>
        <taxon>Candida/Lodderomyces clade</taxon>
        <taxon>Candida</taxon>
    </lineage>
</organism>
<evidence type="ECO:0000313" key="7">
    <source>
        <dbReference type="EMBL" id="EER33064.1"/>
    </source>
</evidence>
<dbReference type="EMBL" id="GG692398">
    <property type="protein sequence ID" value="EER33064.1"/>
    <property type="molecule type" value="Genomic_DNA"/>
</dbReference>
<accession>C5MBP7</accession>
<keyword evidence="8" id="KW-1185">Reference proteome</keyword>
<evidence type="ECO:0000256" key="3">
    <source>
        <dbReference type="ARBA" id="ARBA00022842"/>
    </source>
</evidence>
<dbReference type="GO" id="GO:0046872">
    <property type="term" value="F:metal ion binding"/>
    <property type="evidence" value="ECO:0007669"/>
    <property type="project" value="UniProtKB-KW"/>
</dbReference>
<dbReference type="SUPFAM" id="SSF52540">
    <property type="entry name" value="P-loop containing nucleoside triphosphate hydrolases"/>
    <property type="match status" value="1"/>
</dbReference>
<proteinExistence type="predicted"/>
<sequence length="316" mass="36329">MTNIHMNRTLRTFGSLIKRRNYSINYLVSSIPKPKTSYKPENSEKPIVKKASRPKKQAQRPVAFDEKLLLGGFKPYTAGQYSRAQHFFKSAKPTLSWTLADYDEIPDVKYEKLAKQREEKYGNLDPYFKNETTENMLNSRKTFGIKPDLLQPLPEVLLIGHTNAGKSSLINRLLLDKQKLKRSDQLAYVSARAGFTKTMNCFTVSNKLRIVDSPGFGWHGEEVQGKMVIDYIERRNVLKMVYFLIDTTVGLREEDTVIIDHLIESGVPFSLIFTKVDNRKTVEKLIATFDFTCRKFISDEKGIKDIRVSMLEATEL</sequence>
<dbReference type="InterPro" id="IPR027417">
    <property type="entry name" value="P-loop_NTPase"/>
</dbReference>
<dbReference type="InterPro" id="IPR030393">
    <property type="entry name" value="G_ENGB_dom"/>
</dbReference>
<dbReference type="NCBIfam" id="TIGR00231">
    <property type="entry name" value="small_GTP"/>
    <property type="match status" value="1"/>
</dbReference>
<dbReference type="HOGENOM" id="CLU_062874_0_0_1"/>
<evidence type="ECO:0000259" key="6">
    <source>
        <dbReference type="PROSITE" id="PS51706"/>
    </source>
</evidence>
<dbReference type="PROSITE" id="PS51706">
    <property type="entry name" value="G_ENGB"/>
    <property type="match status" value="1"/>
</dbReference>
<evidence type="ECO:0000256" key="1">
    <source>
        <dbReference type="ARBA" id="ARBA00022723"/>
    </source>
</evidence>
<dbReference type="eggNOG" id="KOG2486">
    <property type="taxonomic scope" value="Eukaryota"/>
</dbReference>
<dbReference type="Proteomes" id="UP000002037">
    <property type="component" value="Unassembled WGS sequence"/>
</dbReference>
<reference evidence="7 8" key="1">
    <citation type="journal article" date="2009" name="Nature">
        <title>Evolution of pathogenicity and sexual reproduction in eight Candida genomes.</title>
        <authorList>
            <person name="Butler G."/>
            <person name="Rasmussen M.D."/>
            <person name="Lin M.F."/>
            <person name="Santos M.A."/>
            <person name="Sakthikumar S."/>
            <person name="Munro C.A."/>
            <person name="Rheinbay E."/>
            <person name="Grabherr M."/>
            <person name="Forche A."/>
            <person name="Reedy J.L."/>
            <person name="Agrafioti I."/>
            <person name="Arnaud M.B."/>
            <person name="Bates S."/>
            <person name="Brown A.J."/>
            <person name="Brunke S."/>
            <person name="Costanzo M.C."/>
            <person name="Fitzpatrick D.A."/>
            <person name="de Groot P.W."/>
            <person name="Harris D."/>
            <person name="Hoyer L.L."/>
            <person name="Hube B."/>
            <person name="Klis F.M."/>
            <person name="Kodira C."/>
            <person name="Lennard N."/>
            <person name="Logue M.E."/>
            <person name="Martin R."/>
            <person name="Neiman A.M."/>
            <person name="Nikolaou E."/>
            <person name="Quail M.A."/>
            <person name="Quinn J."/>
            <person name="Santos M.C."/>
            <person name="Schmitzberger F.F."/>
            <person name="Sherlock G."/>
            <person name="Shah P."/>
            <person name="Silverstein K.A."/>
            <person name="Skrzypek M.S."/>
            <person name="Soll D."/>
            <person name="Staggs R."/>
            <person name="Stansfield I."/>
            <person name="Stumpf M.P."/>
            <person name="Sudbery P.E."/>
            <person name="Srikantha T."/>
            <person name="Zeng Q."/>
            <person name="Berman J."/>
            <person name="Berriman M."/>
            <person name="Heitman J."/>
            <person name="Gow N.A."/>
            <person name="Lorenz M.C."/>
            <person name="Birren B.W."/>
            <person name="Kellis M."/>
            <person name="Cuomo C.A."/>
        </authorList>
    </citation>
    <scope>NUCLEOTIDE SEQUENCE [LARGE SCALE GENOMIC DNA]</scope>
    <source>
        <strain evidence="8">ATCC MYA-3404 / T1</strain>
    </source>
</reference>
<dbReference type="AlphaFoldDB" id="C5MBP7"/>
<keyword evidence="2" id="KW-0547">Nucleotide-binding</keyword>